<feature type="domain" description="MurNAc-LAA" evidence="3">
    <location>
        <begin position="119"/>
        <end position="277"/>
    </location>
</feature>
<dbReference type="GO" id="GO:0030288">
    <property type="term" value="C:outer membrane-bounded periplasmic space"/>
    <property type="evidence" value="ECO:0007669"/>
    <property type="project" value="TreeGrafter"/>
</dbReference>
<dbReference type="AlphaFoldDB" id="J9GHA7"/>
<name>J9GHA7_9ZZZZ</name>
<dbReference type="PANTHER" id="PTHR30404:SF0">
    <property type="entry name" value="N-ACETYLMURAMOYL-L-ALANINE AMIDASE AMIC"/>
    <property type="match status" value="1"/>
</dbReference>
<dbReference type="SMART" id="SM00646">
    <property type="entry name" value="Ami_3"/>
    <property type="match status" value="1"/>
</dbReference>
<feature type="region of interest" description="Disordered" evidence="2">
    <location>
        <begin position="298"/>
        <end position="318"/>
    </location>
</feature>
<accession>J9GHA7</accession>
<dbReference type="Pfam" id="PF01520">
    <property type="entry name" value="Amidase_3"/>
    <property type="match status" value="1"/>
</dbReference>
<dbReference type="Gene3D" id="3.40.630.40">
    <property type="entry name" value="Zn-dependent exopeptidases"/>
    <property type="match status" value="1"/>
</dbReference>
<comment type="caution">
    <text evidence="4">The sequence shown here is derived from an EMBL/GenBank/DDBJ whole genome shotgun (WGS) entry which is preliminary data.</text>
</comment>
<evidence type="ECO:0000313" key="4">
    <source>
        <dbReference type="EMBL" id="EJX01248.1"/>
    </source>
</evidence>
<evidence type="ECO:0000256" key="1">
    <source>
        <dbReference type="ARBA" id="ARBA00022801"/>
    </source>
</evidence>
<dbReference type="InterPro" id="IPR050695">
    <property type="entry name" value="N-acetylmuramoyl_amidase_3"/>
</dbReference>
<feature type="compositionally biased region" description="Basic and acidic residues" evidence="2">
    <location>
        <begin position="332"/>
        <end position="348"/>
    </location>
</feature>
<gene>
    <name evidence="4" type="ORF">EVA_10640</name>
</gene>
<keyword evidence="1" id="KW-0378">Hydrolase</keyword>
<dbReference type="InterPro" id="IPR002508">
    <property type="entry name" value="MurNAc-LAA_cat"/>
</dbReference>
<dbReference type="GO" id="GO:0008745">
    <property type="term" value="F:N-acetylmuramoyl-L-alanine amidase activity"/>
    <property type="evidence" value="ECO:0007669"/>
    <property type="project" value="InterPro"/>
</dbReference>
<reference evidence="4" key="1">
    <citation type="journal article" date="2012" name="PLoS ONE">
        <title>Gene sets for utilization of primary and secondary nutrition supplies in the distal gut of endangered iberian lynx.</title>
        <authorList>
            <person name="Alcaide M."/>
            <person name="Messina E."/>
            <person name="Richter M."/>
            <person name="Bargiela R."/>
            <person name="Peplies J."/>
            <person name="Huws S.A."/>
            <person name="Newbold C.J."/>
            <person name="Golyshin P.N."/>
            <person name="Simon M.A."/>
            <person name="Lopez G."/>
            <person name="Yakimov M.M."/>
            <person name="Ferrer M."/>
        </authorList>
    </citation>
    <scope>NUCLEOTIDE SEQUENCE</scope>
</reference>
<sequence length="480" mass="53934">MRIFAPPKKTLSFLSVFLFAFTFMKYIHTFQRFLLTLVVLVIGTFSDISAHISNRNFVLVIDAGHGGHDAGAVGSFSKEKDINLKVALAFGALVESNCPDVKVIYTRRRDVFIPLQRRADIANDNKADLFISIHTNALPKGRIAYGSETYTLGMARAKANLDVAKRENSVIVLENDYKRTYEGFDPSKAESYVIFEILQDRHMKQSVDLARFIQKQYTSSGRTDKGVHQAGFLVLRNTTMPSVLTELGFISTPAEERYLNSRHGVSELSRSIYNGFLAYRRRYDKKAHDVPENVATKVEEAPELSTAPKKRNVESKDKRVEVVPIETIPTAELDKKQERATEEREKAEATAQQEQQAEPATTRTARTSRHVEETPKRTTAKSTATRRKTTAKPRVTYHIQLGAGRVAVSPKDAQFKGLAVTRVKEGSLYKYYYGTCHTYAEALRAQRTAQAKVKGAYMVATVDGKSVSIPEARTQEKKHK</sequence>
<dbReference type="FunFam" id="3.40.630.40:FF:000005">
    <property type="entry name" value="N-acetylmuramoyl-L-alanine amidase (AmiA)"/>
    <property type="match status" value="1"/>
</dbReference>
<dbReference type="SUPFAM" id="SSF53187">
    <property type="entry name" value="Zn-dependent exopeptidases"/>
    <property type="match status" value="1"/>
</dbReference>
<organism evidence="4">
    <name type="scientific">gut metagenome</name>
    <dbReference type="NCBI Taxonomy" id="749906"/>
    <lineage>
        <taxon>unclassified sequences</taxon>
        <taxon>metagenomes</taxon>
        <taxon>organismal metagenomes</taxon>
    </lineage>
</organism>
<feature type="compositionally biased region" description="Low complexity" evidence="2">
    <location>
        <begin position="349"/>
        <end position="365"/>
    </location>
</feature>
<evidence type="ECO:0000256" key="2">
    <source>
        <dbReference type="SAM" id="MobiDB-lite"/>
    </source>
</evidence>
<proteinExistence type="predicted"/>
<dbReference type="GO" id="GO:0009253">
    <property type="term" value="P:peptidoglycan catabolic process"/>
    <property type="evidence" value="ECO:0007669"/>
    <property type="project" value="InterPro"/>
</dbReference>
<dbReference type="EMBL" id="AMCI01003031">
    <property type="protein sequence ID" value="EJX01248.1"/>
    <property type="molecule type" value="Genomic_DNA"/>
</dbReference>
<dbReference type="CDD" id="cd02696">
    <property type="entry name" value="MurNAc-LAA"/>
    <property type="match status" value="1"/>
</dbReference>
<protein>
    <submittedName>
        <fullName evidence="4">N-acetylmuramoyl-L-alanine amidase, family 3</fullName>
    </submittedName>
</protein>
<feature type="region of interest" description="Disordered" evidence="2">
    <location>
        <begin position="331"/>
        <end position="391"/>
    </location>
</feature>
<dbReference type="PANTHER" id="PTHR30404">
    <property type="entry name" value="N-ACETYLMURAMOYL-L-ALANINE AMIDASE"/>
    <property type="match status" value="1"/>
</dbReference>
<evidence type="ECO:0000259" key="3">
    <source>
        <dbReference type="SMART" id="SM00646"/>
    </source>
</evidence>